<dbReference type="SUPFAM" id="SSF51735">
    <property type="entry name" value="NAD(P)-binding Rossmann-fold domains"/>
    <property type="match status" value="1"/>
</dbReference>
<dbReference type="InterPro" id="IPR003781">
    <property type="entry name" value="CoA-bd"/>
</dbReference>
<dbReference type="STRING" id="1429043.X474_02060"/>
<accession>A0A0D2JBN5</accession>
<keyword evidence="3" id="KW-0067">ATP-binding</keyword>
<keyword evidence="2" id="KW-0547">Nucleotide-binding</keyword>
<dbReference type="Pfam" id="PF13607">
    <property type="entry name" value="Succ_CoA_lig"/>
    <property type="match status" value="1"/>
</dbReference>
<keyword evidence="1" id="KW-0436">Ligase</keyword>
<dbReference type="SMART" id="SM00881">
    <property type="entry name" value="CoA_binding"/>
    <property type="match status" value="1"/>
</dbReference>
<dbReference type="RefSeq" id="WP_044346413.1">
    <property type="nucleotide sequence ID" value="NZ_AZAC01000002.1"/>
</dbReference>
<dbReference type="PANTHER" id="PTHR43334:SF1">
    <property type="entry name" value="3-HYDROXYPROPIONATE--COA LIGASE [ADP-FORMING]"/>
    <property type="match status" value="1"/>
</dbReference>
<dbReference type="InParanoid" id="A0A0D2JBN5"/>
<evidence type="ECO:0000256" key="3">
    <source>
        <dbReference type="ARBA" id="ARBA00022840"/>
    </source>
</evidence>
<dbReference type="InterPro" id="IPR051538">
    <property type="entry name" value="Acyl-CoA_Synth/Transferase"/>
</dbReference>
<evidence type="ECO:0000256" key="2">
    <source>
        <dbReference type="ARBA" id="ARBA00022741"/>
    </source>
</evidence>
<dbReference type="InterPro" id="IPR016102">
    <property type="entry name" value="Succinyl-CoA_synth-like"/>
</dbReference>
<evidence type="ECO:0000313" key="6">
    <source>
        <dbReference type="Proteomes" id="UP000032233"/>
    </source>
</evidence>
<dbReference type="InterPro" id="IPR036291">
    <property type="entry name" value="NAD(P)-bd_dom_sf"/>
</dbReference>
<name>A0A0D2JBN5_9BACT</name>
<dbReference type="SUPFAM" id="SSF52210">
    <property type="entry name" value="Succinyl-CoA synthetase domains"/>
    <property type="match status" value="2"/>
</dbReference>
<dbReference type="PATRIC" id="fig|1429043.3.peg.432"/>
<reference evidence="5 6" key="1">
    <citation type="submission" date="2013-11" db="EMBL/GenBank/DDBJ databases">
        <title>Metagenomic analysis of a methanogenic consortium involved in long chain n-alkane degradation.</title>
        <authorList>
            <person name="Davidova I.A."/>
            <person name="Callaghan A.V."/>
            <person name="Wawrik B."/>
            <person name="Pruitt S."/>
            <person name="Marks C."/>
            <person name="Duncan K.E."/>
            <person name="Suflita J.M."/>
        </authorList>
    </citation>
    <scope>NUCLEOTIDE SEQUENCE [LARGE SCALE GENOMIC DNA]</scope>
    <source>
        <strain evidence="5 6">SPR</strain>
    </source>
</reference>
<dbReference type="Gene3D" id="3.40.50.720">
    <property type="entry name" value="NAD(P)-binding Rossmann-like Domain"/>
    <property type="match status" value="1"/>
</dbReference>
<gene>
    <name evidence="5" type="ORF">X474_02060</name>
</gene>
<keyword evidence="6" id="KW-1185">Reference proteome</keyword>
<dbReference type="InterPro" id="IPR032875">
    <property type="entry name" value="Succ_CoA_lig_flav_dom"/>
</dbReference>
<feature type="domain" description="CoA-binding" evidence="4">
    <location>
        <begin position="17"/>
        <end position="114"/>
    </location>
</feature>
<proteinExistence type="predicted"/>
<comment type="caution">
    <text evidence="5">The sequence shown here is derived from an EMBL/GenBank/DDBJ whole genome shotgun (WGS) entry which is preliminary data.</text>
</comment>
<dbReference type="InterPro" id="IPR043938">
    <property type="entry name" value="Ligase_CoA_dom"/>
</dbReference>
<evidence type="ECO:0000259" key="4">
    <source>
        <dbReference type="SMART" id="SM00881"/>
    </source>
</evidence>
<sequence length="483" mass="52285">MKTTKVRDYVVESLKYALNPRTIAVVGASRYPGKVGYQVIQGLKDWNFKGRIVPVNPRADTVHGLKAYPTVDAIPDDMEVDLAFVAVPSHLIKFILESCVRKKVKLVTVASSGFKEVGRGDLQDRLTQYCRDNKLPLIGPNLLGMGSPYSNFNCGFIPYLPVAGPVAMISQSGANLLAALGTSQTTRFGMSFFVGLGNKADVDFSEFVAYAGKDPNSKCVSVYIEGLDSEEAFIEASRQVAPNKPVVAIKVGGSEIGVKAAMAHTASEAGPGDSHYDRIFKQACAIRATTWQQFLDISLALGMMPPLRGDNVVMITNGGGSGLLTCDHFERSGMPMRELKDISPDLAQRIRAYMPAFGSPLNPVDIAGTANHIQYQGALKQAIRDPNVDGVMVSTCPTAITDVAAITDAVLDLKKSFGYLNKPIIAQLQGGAECDRDILRLREAGIPAYRWAEQAVDAMVALRRYAKIQESFQEKAKEVKKAS</sequence>
<dbReference type="Pfam" id="PF13380">
    <property type="entry name" value="CoA_binding_2"/>
    <property type="match status" value="1"/>
</dbReference>
<dbReference type="GO" id="GO:0043758">
    <property type="term" value="F:acetate-CoA ligase (ADP-forming) activity"/>
    <property type="evidence" value="ECO:0007669"/>
    <property type="project" value="InterPro"/>
</dbReference>
<dbReference type="Proteomes" id="UP000032233">
    <property type="component" value="Unassembled WGS sequence"/>
</dbReference>
<dbReference type="EMBL" id="AZAC01000002">
    <property type="protein sequence ID" value="KIX15529.1"/>
    <property type="molecule type" value="Genomic_DNA"/>
</dbReference>
<dbReference type="PANTHER" id="PTHR43334">
    <property type="entry name" value="ACETATE--COA LIGASE [ADP-FORMING]"/>
    <property type="match status" value="1"/>
</dbReference>
<evidence type="ECO:0000313" key="5">
    <source>
        <dbReference type="EMBL" id="KIX15529.1"/>
    </source>
</evidence>
<dbReference type="Pfam" id="PF19045">
    <property type="entry name" value="Ligase_CoA_2"/>
    <property type="match status" value="1"/>
</dbReference>
<protein>
    <submittedName>
        <fullName evidence="5">Acetyl-CoA synthetase</fullName>
    </submittedName>
</protein>
<organism evidence="5 6">
    <name type="scientific">Dethiosulfatarculus sandiegensis</name>
    <dbReference type="NCBI Taxonomy" id="1429043"/>
    <lineage>
        <taxon>Bacteria</taxon>
        <taxon>Pseudomonadati</taxon>
        <taxon>Thermodesulfobacteriota</taxon>
        <taxon>Desulfarculia</taxon>
        <taxon>Desulfarculales</taxon>
        <taxon>Desulfarculaceae</taxon>
        <taxon>Dethiosulfatarculus</taxon>
    </lineage>
</organism>
<dbReference type="Gene3D" id="3.40.50.261">
    <property type="entry name" value="Succinyl-CoA synthetase domains"/>
    <property type="match status" value="2"/>
</dbReference>
<dbReference type="GO" id="GO:0005524">
    <property type="term" value="F:ATP binding"/>
    <property type="evidence" value="ECO:0007669"/>
    <property type="project" value="UniProtKB-KW"/>
</dbReference>
<dbReference type="OrthoDB" id="9807426at2"/>
<dbReference type="AlphaFoldDB" id="A0A0D2JBN5"/>
<evidence type="ECO:0000256" key="1">
    <source>
        <dbReference type="ARBA" id="ARBA00022598"/>
    </source>
</evidence>